<dbReference type="Gene3D" id="3.40.50.2000">
    <property type="entry name" value="Glycogen Phosphorylase B"/>
    <property type="match status" value="2"/>
</dbReference>
<dbReference type="Pfam" id="PF13439">
    <property type="entry name" value="Glyco_transf_4"/>
    <property type="match status" value="1"/>
</dbReference>
<evidence type="ECO:0000313" key="3">
    <source>
        <dbReference type="EMBL" id="RLK07345.1"/>
    </source>
</evidence>
<dbReference type="CDD" id="cd03801">
    <property type="entry name" value="GT4_PimA-like"/>
    <property type="match status" value="1"/>
</dbReference>
<reference evidence="3 4" key="1">
    <citation type="submission" date="2018-10" db="EMBL/GenBank/DDBJ databases">
        <title>Genomic Encyclopedia of Archaeal and Bacterial Type Strains, Phase II (KMG-II): from individual species to whole genera.</title>
        <authorList>
            <person name="Goeker M."/>
        </authorList>
    </citation>
    <scope>NUCLEOTIDE SEQUENCE [LARGE SCALE GENOMIC DNA]</scope>
    <source>
        <strain evidence="3 4">DSM 29317</strain>
    </source>
</reference>
<dbReference type="STRING" id="981384.GCA_000192475_01347"/>
<comment type="caution">
    <text evidence="3">The sequence shown here is derived from an EMBL/GenBank/DDBJ whole genome shotgun (WGS) entry which is preliminary data.</text>
</comment>
<dbReference type="InterPro" id="IPR050194">
    <property type="entry name" value="Glycosyltransferase_grp1"/>
</dbReference>
<protein>
    <submittedName>
        <fullName evidence="3">Glycosyltransferase involved in cell wall biosynthesis</fullName>
    </submittedName>
</protein>
<dbReference type="PANTHER" id="PTHR45947:SF3">
    <property type="entry name" value="SULFOQUINOVOSYL TRANSFERASE SQD2"/>
    <property type="match status" value="1"/>
</dbReference>
<dbReference type="OrthoDB" id="529131at2"/>
<sequence length="409" mass="45305">MNERTDQPMKIAIYVSSWPPGRVASGIVTYTSQLVSSLRAFGHEVYILTPDAGEKDPYTIDLGDVQVPFLSRIWHKIQSKLTARPYDALRHSAKIALAIRKLVAEKGIEVFEIEESFGMGAEVAMMNIVPVSVRLHGPFVLTGGFKDATSAQSINDGRSTYEGLAIKAAHYVTANCNDTLDTIRKHYDLGIESSTIIPTPIVSSPETETWQVDRCDKNKMFFVGRFDSIKGGDLVLRTFARLAEANPDLTLTFIGPDQGIQTENGTVYFEEFFEQNFPPKLRDRVDYRGQMTHSELMSLRTSHYLTLIAAQYDTMGYMLLEPMSLGCPLVTTAVGGIPEVIEDERNGLLIPSQDLEAMVAACQRLLDDPDLATRLGRQAWADCSELYSPDAVATKTVEGYKAAIRAFKG</sequence>
<dbReference type="GO" id="GO:0016757">
    <property type="term" value="F:glycosyltransferase activity"/>
    <property type="evidence" value="ECO:0007669"/>
    <property type="project" value="InterPro"/>
</dbReference>
<dbReference type="InterPro" id="IPR001296">
    <property type="entry name" value="Glyco_trans_1"/>
</dbReference>
<proteinExistence type="predicted"/>
<dbReference type="RefSeq" id="WP_010442209.1">
    <property type="nucleotide sequence ID" value="NZ_AEYW01000014.1"/>
</dbReference>
<evidence type="ECO:0000259" key="2">
    <source>
        <dbReference type="Pfam" id="PF13439"/>
    </source>
</evidence>
<evidence type="ECO:0000313" key="4">
    <source>
        <dbReference type="Proteomes" id="UP000271700"/>
    </source>
</evidence>
<dbReference type="AlphaFoldDB" id="A0A497ZL24"/>
<name>A0A497ZL24_9RHOB</name>
<evidence type="ECO:0000259" key="1">
    <source>
        <dbReference type="Pfam" id="PF00534"/>
    </source>
</evidence>
<dbReference type="InterPro" id="IPR028098">
    <property type="entry name" value="Glyco_trans_4-like_N"/>
</dbReference>
<keyword evidence="4" id="KW-1185">Reference proteome</keyword>
<dbReference type="EMBL" id="RCCT01000003">
    <property type="protein sequence ID" value="RLK07345.1"/>
    <property type="molecule type" value="Genomic_DNA"/>
</dbReference>
<organism evidence="3 4">
    <name type="scientific">Ruegeria conchae</name>
    <dbReference type="NCBI Taxonomy" id="981384"/>
    <lineage>
        <taxon>Bacteria</taxon>
        <taxon>Pseudomonadati</taxon>
        <taxon>Pseudomonadota</taxon>
        <taxon>Alphaproteobacteria</taxon>
        <taxon>Rhodobacterales</taxon>
        <taxon>Roseobacteraceae</taxon>
        <taxon>Ruegeria</taxon>
    </lineage>
</organism>
<accession>A0A497ZL24</accession>
<dbReference type="Pfam" id="PF00534">
    <property type="entry name" value="Glycos_transf_1"/>
    <property type="match status" value="1"/>
</dbReference>
<dbReference type="PANTHER" id="PTHR45947">
    <property type="entry name" value="SULFOQUINOVOSYL TRANSFERASE SQD2"/>
    <property type="match status" value="1"/>
</dbReference>
<gene>
    <name evidence="3" type="ORF">CLV75_2466</name>
</gene>
<keyword evidence="3" id="KW-0808">Transferase</keyword>
<dbReference type="SUPFAM" id="SSF53756">
    <property type="entry name" value="UDP-Glycosyltransferase/glycogen phosphorylase"/>
    <property type="match status" value="1"/>
</dbReference>
<feature type="domain" description="Glycosyltransferase subfamily 4-like N-terminal" evidence="2">
    <location>
        <begin position="25"/>
        <end position="201"/>
    </location>
</feature>
<feature type="domain" description="Glycosyl transferase family 1" evidence="1">
    <location>
        <begin position="216"/>
        <end position="379"/>
    </location>
</feature>
<dbReference type="Proteomes" id="UP000271700">
    <property type="component" value="Unassembled WGS sequence"/>
</dbReference>